<comment type="caution">
    <text evidence="4">The sequence shown here is derived from an EMBL/GenBank/DDBJ whole genome shotgun (WGS) entry which is preliminary data.</text>
</comment>
<organism evidence="4 5">
    <name type="scientific">Oerskovia turbata</name>
    <dbReference type="NCBI Taxonomy" id="1713"/>
    <lineage>
        <taxon>Bacteria</taxon>
        <taxon>Bacillati</taxon>
        <taxon>Actinomycetota</taxon>
        <taxon>Actinomycetes</taxon>
        <taxon>Micrococcales</taxon>
        <taxon>Cellulomonadaceae</taxon>
        <taxon>Oerskovia</taxon>
    </lineage>
</organism>
<dbReference type="Gene3D" id="3.30.420.40">
    <property type="match status" value="2"/>
</dbReference>
<dbReference type="EMBL" id="SDJQ01000028">
    <property type="protein sequence ID" value="RXR30701.1"/>
    <property type="molecule type" value="Genomic_DNA"/>
</dbReference>
<dbReference type="InterPro" id="IPR000835">
    <property type="entry name" value="HTH_MarR-typ"/>
</dbReference>
<dbReference type="InterPro" id="IPR000600">
    <property type="entry name" value="ROK"/>
</dbReference>
<comment type="similarity">
    <text evidence="1">Belongs to the ROK (NagC/XylR) family.</text>
</comment>
<feature type="domain" description="HTH marR-type" evidence="2">
    <location>
        <begin position="13"/>
        <end position="56"/>
    </location>
</feature>
<dbReference type="InterPro" id="IPR036388">
    <property type="entry name" value="WH-like_DNA-bd_sf"/>
</dbReference>
<dbReference type="OrthoDB" id="3464494at2"/>
<evidence type="ECO:0000259" key="2">
    <source>
        <dbReference type="Pfam" id="PF12802"/>
    </source>
</evidence>
<dbReference type="STRING" id="1713.GCA_000718325_03457"/>
<evidence type="ECO:0000313" key="3">
    <source>
        <dbReference type="EMBL" id="RXR22755.1"/>
    </source>
</evidence>
<dbReference type="Pfam" id="PF12802">
    <property type="entry name" value="MarR_2"/>
    <property type="match status" value="1"/>
</dbReference>
<accession>A0A4Q1KL94</accession>
<dbReference type="PANTHER" id="PTHR18964:SF149">
    <property type="entry name" value="BIFUNCTIONAL UDP-N-ACETYLGLUCOSAMINE 2-EPIMERASE_N-ACETYLMANNOSAMINE KINASE"/>
    <property type="match status" value="1"/>
</dbReference>
<dbReference type="Proteomes" id="UP000289805">
    <property type="component" value="Unassembled WGS sequence"/>
</dbReference>
<name>A0A4Q1KL94_9CELL</name>
<evidence type="ECO:0000313" key="6">
    <source>
        <dbReference type="Proteomes" id="UP000290517"/>
    </source>
</evidence>
<dbReference type="InterPro" id="IPR049874">
    <property type="entry name" value="ROK_cs"/>
</dbReference>
<dbReference type="InterPro" id="IPR036390">
    <property type="entry name" value="WH_DNA-bd_sf"/>
</dbReference>
<evidence type="ECO:0000256" key="1">
    <source>
        <dbReference type="ARBA" id="ARBA00006479"/>
    </source>
</evidence>
<dbReference type="AlphaFoldDB" id="A0A4Q1KL94"/>
<proteinExistence type="inferred from homology"/>
<reference evidence="5 6" key="1">
    <citation type="submission" date="2019-01" db="EMBL/GenBank/DDBJ databases">
        <title>Oerskovia turbata Genome sequencing and assembly.</title>
        <authorList>
            <person name="Dou T."/>
        </authorList>
    </citation>
    <scope>NUCLEOTIDE SEQUENCE [LARGE SCALE GENOMIC DNA]</scope>
    <source>
        <strain evidence="4 5">JCM12123</strain>
        <strain evidence="3 6">JCM3160</strain>
    </source>
</reference>
<dbReference type="Proteomes" id="UP000290517">
    <property type="component" value="Unassembled WGS sequence"/>
</dbReference>
<dbReference type="PANTHER" id="PTHR18964">
    <property type="entry name" value="ROK (REPRESSOR, ORF, KINASE) FAMILY"/>
    <property type="match status" value="1"/>
</dbReference>
<dbReference type="InterPro" id="IPR043129">
    <property type="entry name" value="ATPase_NBD"/>
</dbReference>
<protein>
    <submittedName>
        <fullName evidence="4">ROK family transcriptional regulator</fullName>
    </submittedName>
</protein>
<gene>
    <name evidence="3" type="ORF">EQW73_16220</name>
    <name evidence="4" type="ORF">EQW78_17130</name>
</gene>
<dbReference type="SUPFAM" id="SSF53067">
    <property type="entry name" value="Actin-like ATPase domain"/>
    <property type="match status" value="1"/>
</dbReference>
<keyword evidence="6" id="KW-1185">Reference proteome</keyword>
<dbReference type="PROSITE" id="PS01125">
    <property type="entry name" value="ROK"/>
    <property type="match status" value="1"/>
</dbReference>
<dbReference type="Pfam" id="PF00480">
    <property type="entry name" value="ROK"/>
    <property type="match status" value="1"/>
</dbReference>
<evidence type="ECO:0000313" key="4">
    <source>
        <dbReference type="EMBL" id="RXR30701.1"/>
    </source>
</evidence>
<evidence type="ECO:0000313" key="5">
    <source>
        <dbReference type="Proteomes" id="UP000289805"/>
    </source>
</evidence>
<dbReference type="SUPFAM" id="SSF46785">
    <property type="entry name" value="Winged helix' DNA-binding domain"/>
    <property type="match status" value="1"/>
</dbReference>
<sequence length="410" mass="41932">MPTTTARSDHGAAATLALLGTRGPRSRAAIARELGVSPATVTQITKDLVERGLLVELETVPSQGGRPARLLGLSSAPAPRAIGAKVTADHVAVVSVGFDGEALSQSSHPFDPRRPDALDALGHLLRDVLAAEDGPVLGVGIGIPGSVDAQASGIVTAPTLGWTAVPVGASLRHTLGVPVLVENDVNTLAVAEHLYGTGHEHASFLVLTIGRGIGSGLVVDSTIRRGAAGGAGEIGHFPVTEGGPLCGCGNHGCLEAYIGDDALRTRAIAAGVIGPDGTVAELVARADAGDQGARDLYHEAGRLLGRTLAGVVHLLDPELVVLLGEGIGAWAHWQSGFEKTFRAHLLPSRRAIPFVVEPWADDKWALGAAALVLATPFDAAGASGEQGRLVVARMQTDTGSAPALTPTRRQ</sequence>
<dbReference type="EMBL" id="SDJR01000012">
    <property type="protein sequence ID" value="RXR22755.1"/>
    <property type="molecule type" value="Genomic_DNA"/>
</dbReference>
<dbReference type="RefSeq" id="WP_051703271.1">
    <property type="nucleotide sequence ID" value="NZ_JOFV01000022.1"/>
</dbReference>
<dbReference type="GO" id="GO:0003700">
    <property type="term" value="F:DNA-binding transcription factor activity"/>
    <property type="evidence" value="ECO:0007669"/>
    <property type="project" value="InterPro"/>
</dbReference>
<dbReference type="Gene3D" id="1.10.10.10">
    <property type="entry name" value="Winged helix-like DNA-binding domain superfamily/Winged helix DNA-binding domain"/>
    <property type="match status" value="1"/>
</dbReference>